<evidence type="ECO:0000256" key="1">
    <source>
        <dbReference type="SAM" id="SignalP"/>
    </source>
</evidence>
<dbReference type="RefSeq" id="WP_128142244.1">
    <property type="nucleotide sequence ID" value="NZ_UGJG01000004.1"/>
</dbReference>
<dbReference type="PROSITE" id="PS51257">
    <property type="entry name" value="PROKAR_LIPOPROTEIN"/>
    <property type="match status" value="1"/>
</dbReference>
<dbReference type="Proteomes" id="UP000305681">
    <property type="component" value="Unassembled WGS sequence"/>
</dbReference>
<gene>
    <name evidence="2" type="ORF">FHI69_17890</name>
</gene>
<accession>A0A377RRU0</accession>
<evidence type="ECO:0008006" key="4">
    <source>
        <dbReference type="Google" id="ProtNLM"/>
    </source>
</evidence>
<feature type="chain" id="PRO_5044074672" description="Pilus assembly protein" evidence="1">
    <location>
        <begin position="24"/>
        <end position="95"/>
    </location>
</feature>
<reference evidence="2 3" key="1">
    <citation type="submission" date="2019-06" db="EMBL/GenBank/DDBJ databases">
        <title>Genome sequence of Janthinobacterium lividum UCD_MED1.</title>
        <authorList>
            <person name="De Leon M.E."/>
            <person name="Jospin G."/>
        </authorList>
    </citation>
    <scope>NUCLEOTIDE SEQUENCE [LARGE SCALE GENOMIC DNA]</scope>
    <source>
        <strain evidence="2 3">UCD_MED1</strain>
    </source>
</reference>
<comment type="caution">
    <text evidence="2">The sequence shown here is derived from an EMBL/GenBank/DDBJ whole genome shotgun (WGS) entry which is preliminary data.</text>
</comment>
<organism evidence="2 3">
    <name type="scientific">Janthinobacterium lividum</name>
    <dbReference type="NCBI Taxonomy" id="29581"/>
    <lineage>
        <taxon>Bacteria</taxon>
        <taxon>Pseudomonadati</taxon>
        <taxon>Pseudomonadota</taxon>
        <taxon>Betaproteobacteria</taxon>
        <taxon>Burkholderiales</taxon>
        <taxon>Oxalobacteraceae</taxon>
        <taxon>Janthinobacterium</taxon>
    </lineage>
</organism>
<name>A0A377RRU0_9BURK</name>
<proteinExistence type="predicted"/>
<keyword evidence="1" id="KW-0732">Signal</keyword>
<evidence type="ECO:0000313" key="3">
    <source>
        <dbReference type="Proteomes" id="UP000305681"/>
    </source>
</evidence>
<dbReference type="AlphaFoldDB" id="A0A377RRU0"/>
<evidence type="ECO:0000313" key="2">
    <source>
        <dbReference type="EMBL" id="TNC75505.1"/>
    </source>
</evidence>
<dbReference type="EMBL" id="VDGE01000007">
    <property type="protein sequence ID" value="TNC75505.1"/>
    <property type="molecule type" value="Genomic_DNA"/>
</dbReference>
<feature type="signal peptide" evidence="1">
    <location>
        <begin position="1"/>
        <end position="23"/>
    </location>
</feature>
<sequence length="95" mass="10072">MKTAHRLPCATLLPLLVLLAGCAATTTPVLDSHFGESVALLKAQQIMYPDAYRNANPVSGIDGKAGVSAYQRYQKSFAAPEPQPNVFTIGVGGRQ</sequence>
<protein>
    <recommendedName>
        <fullName evidence="4">Pilus assembly protein</fullName>
    </recommendedName>
</protein>